<dbReference type="AlphaFoldDB" id="A0A859FGL5"/>
<reference evidence="2" key="1">
    <citation type="submission" date="2019-07" db="EMBL/GenBank/DDBJ databases">
        <title>Bacillus alkalisoli sp. nov. isolated from saline soil.</title>
        <authorList>
            <person name="Sun J.-Q."/>
            <person name="Xu L."/>
        </authorList>
    </citation>
    <scope>NUCLEOTIDE SEQUENCE [LARGE SCALE GENOMIC DNA]</scope>
    <source>
        <strain evidence="2">M4U3P1</strain>
    </source>
</reference>
<keyword evidence="2" id="KW-1185">Reference proteome</keyword>
<dbReference type="Pfam" id="PF10747">
    <property type="entry name" value="SirA"/>
    <property type="match status" value="1"/>
</dbReference>
<protein>
    <submittedName>
        <fullName evidence="1">Sporulation inhibitor of replication protein SirA</fullName>
    </submittedName>
</protein>
<dbReference type="InterPro" id="IPR019683">
    <property type="entry name" value="SirA"/>
</dbReference>
<name>A0A859FGL5_9BACI</name>
<organism evidence="1 2">
    <name type="scientific">Paenalkalicoccus suaedae</name>
    <dbReference type="NCBI Taxonomy" id="2592382"/>
    <lineage>
        <taxon>Bacteria</taxon>
        <taxon>Bacillati</taxon>
        <taxon>Bacillota</taxon>
        <taxon>Bacilli</taxon>
        <taxon>Bacillales</taxon>
        <taxon>Bacillaceae</taxon>
        <taxon>Paenalkalicoccus</taxon>
    </lineage>
</organism>
<dbReference type="Gene3D" id="3.30.310.250">
    <property type="entry name" value="Sporulation inhibitor of replication protein SirA"/>
    <property type="match status" value="1"/>
</dbReference>
<dbReference type="KEGG" id="psua:FLK61_32095"/>
<dbReference type="RefSeq" id="WP_176009380.1">
    <property type="nucleotide sequence ID" value="NZ_CP041372.2"/>
</dbReference>
<sequence>MREYEISLLSASVAKRYYRMENKLYQLFCENRLAHGTLKLITTKQIEYIRKPFDQQALDEYLYSHLVTKEGYSHHAFLHRLSFTHGEVTVYVGPDSMKVQATGSLDHELHIFDLLASFEQTFLAIEFGQGRYGWVSREVVKQKVI</sequence>
<gene>
    <name evidence="1" type="primary">sirA</name>
    <name evidence="1" type="ORF">FLK61_32095</name>
</gene>
<dbReference type="InterPro" id="IPR038449">
    <property type="entry name" value="SirA_sf"/>
</dbReference>
<dbReference type="Proteomes" id="UP000318138">
    <property type="component" value="Chromosome"/>
</dbReference>
<accession>A0A859FGL5</accession>
<evidence type="ECO:0000313" key="1">
    <source>
        <dbReference type="EMBL" id="QKS71345.1"/>
    </source>
</evidence>
<evidence type="ECO:0000313" key="2">
    <source>
        <dbReference type="Proteomes" id="UP000318138"/>
    </source>
</evidence>
<proteinExistence type="predicted"/>
<dbReference type="EMBL" id="CP041372">
    <property type="protein sequence ID" value="QKS71345.1"/>
    <property type="molecule type" value="Genomic_DNA"/>
</dbReference>